<gene>
    <name evidence="1" type="ORF">EF878_19610</name>
</gene>
<reference evidence="1 2" key="1">
    <citation type="submission" date="2018-11" db="EMBL/GenBank/DDBJ databases">
        <title>Characterization of surface water Dickeya isolates.</title>
        <authorList>
            <person name="Van Gijsegem F."/>
            <person name="Pedron J."/>
        </authorList>
    </citation>
    <scope>NUCLEOTIDE SEQUENCE [LARGE SCALE GENOMIC DNA]</scope>
    <source>
        <strain evidence="1 2">FVG1-MFV-O17</strain>
    </source>
</reference>
<dbReference type="GO" id="GO:0006629">
    <property type="term" value="P:lipid metabolic process"/>
    <property type="evidence" value="ECO:0007669"/>
    <property type="project" value="InterPro"/>
</dbReference>
<dbReference type="GO" id="GO:0008081">
    <property type="term" value="F:phosphoric diester hydrolase activity"/>
    <property type="evidence" value="ECO:0007669"/>
    <property type="project" value="InterPro"/>
</dbReference>
<dbReference type="Gene3D" id="3.20.20.190">
    <property type="entry name" value="Phosphatidylinositol (PI) phosphodiesterase"/>
    <property type="match status" value="1"/>
</dbReference>
<dbReference type="OrthoDB" id="9810159at2"/>
<evidence type="ECO:0000313" key="1">
    <source>
        <dbReference type="EMBL" id="RNM02564.1"/>
    </source>
</evidence>
<dbReference type="EMBL" id="RJLR01000047">
    <property type="protein sequence ID" value="RNM02564.1"/>
    <property type="molecule type" value="Genomic_DNA"/>
</dbReference>
<dbReference type="Proteomes" id="UP000276061">
    <property type="component" value="Unassembled WGS sequence"/>
</dbReference>
<protein>
    <recommendedName>
        <fullName evidence="3">Phosphodiesterase</fullName>
    </recommendedName>
</protein>
<organism evidence="1 2">
    <name type="scientific">Dickeya undicola</name>
    <dbReference type="NCBI Taxonomy" id="1577887"/>
    <lineage>
        <taxon>Bacteria</taxon>
        <taxon>Pseudomonadati</taxon>
        <taxon>Pseudomonadota</taxon>
        <taxon>Gammaproteobacteria</taxon>
        <taxon>Enterobacterales</taxon>
        <taxon>Pectobacteriaceae</taxon>
        <taxon>Dickeya</taxon>
    </lineage>
</organism>
<dbReference type="InterPro" id="IPR017946">
    <property type="entry name" value="PLC-like_Pdiesterase_TIM-brl"/>
</dbReference>
<name>A0A3N0FQY8_9GAMM</name>
<sequence>MKIISHRGYWKDAKEKNTLEAFSRSFDKGFGTETDIRDYKGKLVISHDVPDESCILLSDFFQCLAGRNLTLALNIKADGLRDLLVKEMESFNITNAFVFDMSVPDQKLYYEQSAVRVYTRMSEQERYPAFYQESHGVWLDSFFEHWYDETDIEKILSDGKELCIVSPELHKRNHLDFWGDIKERGISDSDKVVLCTDFPEDAVTFFR</sequence>
<dbReference type="SUPFAM" id="SSF51695">
    <property type="entry name" value="PLC-like phosphodiesterases"/>
    <property type="match status" value="1"/>
</dbReference>
<dbReference type="RefSeq" id="WP_123253326.1">
    <property type="nucleotide sequence ID" value="NZ_RJLR01000047.1"/>
</dbReference>
<proteinExistence type="predicted"/>
<evidence type="ECO:0008006" key="3">
    <source>
        <dbReference type="Google" id="ProtNLM"/>
    </source>
</evidence>
<dbReference type="AlphaFoldDB" id="A0A3N0FQY8"/>
<evidence type="ECO:0000313" key="2">
    <source>
        <dbReference type="Proteomes" id="UP000276061"/>
    </source>
</evidence>
<comment type="caution">
    <text evidence="1">The sequence shown here is derived from an EMBL/GenBank/DDBJ whole genome shotgun (WGS) entry which is preliminary data.</text>
</comment>
<accession>A0A3N0FQY8</accession>